<accession>A0A380L0C9</accession>
<protein>
    <submittedName>
        <fullName evidence="10">ABC transporter ATP-binding protein</fullName>
        <ecNumber evidence="10">3.6.3.-</ecNumber>
    </submittedName>
</protein>
<evidence type="ECO:0000313" key="10">
    <source>
        <dbReference type="EMBL" id="SUN76200.1"/>
    </source>
</evidence>
<proteinExistence type="inferred from homology"/>
<feature type="transmembrane region" description="Helical" evidence="7">
    <location>
        <begin position="382"/>
        <end position="405"/>
    </location>
</feature>
<feature type="domain" description="ABC3 transporter permease C-terminal" evidence="8">
    <location>
        <begin position="298"/>
        <end position="415"/>
    </location>
</feature>
<keyword evidence="4 7" id="KW-1133">Transmembrane helix</keyword>
<comment type="subcellular location">
    <subcellularLocation>
        <location evidence="1">Cell membrane</location>
        <topology evidence="1">Multi-pass membrane protein</topology>
    </subcellularLocation>
</comment>
<keyword evidence="10" id="KW-0378">Hydrolase</keyword>
<evidence type="ECO:0000256" key="6">
    <source>
        <dbReference type="ARBA" id="ARBA00038076"/>
    </source>
</evidence>
<evidence type="ECO:0000256" key="1">
    <source>
        <dbReference type="ARBA" id="ARBA00004651"/>
    </source>
</evidence>
<feature type="transmembrane region" description="Helical" evidence="7">
    <location>
        <begin position="339"/>
        <end position="362"/>
    </location>
</feature>
<dbReference type="RefSeq" id="WP_018372263.1">
    <property type="nucleotide sequence ID" value="NZ_UHFR01000005.1"/>
</dbReference>
<dbReference type="InterPro" id="IPR050250">
    <property type="entry name" value="Macrolide_Exporter_MacB"/>
</dbReference>
<dbReference type="Pfam" id="PF12704">
    <property type="entry name" value="MacB_PCD"/>
    <property type="match status" value="1"/>
</dbReference>
<feature type="transmembrane region" description="Helical" evidence="7">
    <location>
        <begin position="20"/>
        <end position="39"/>
    </location>
</feature>
<feature type="domain" description="MacB-like periplasmic core" evidence="9">
    <location>
        <begin position="18"/>
        <end position="254"/>
    </location>
</feature>
<dbReference type="Proteomes" id="UP000254634">
    <property type="component" value="Unassembled WGS sequence"/>
</dbReference>
<dbReference type="Pfam" id="PF02687">
    <property type="entry name" value="FtsX"/>
    <property type="match status" value="1"/>
</dbReference>
<reference evidence="10" key="1">
    <citation type="submission" date="2018-06" db="EMBL/GenBank/DDBJ databases">
        <authorList>
            <consortium name="Pathogen Informatics"/>
            <person name="Doyle S."/>
        </authorList>
    </citation>
    <scope>NUCLEOTIDE SEQUENCE [LARGE SCALE GENOMIC DNA]</scope>
    <source>
        <strain evidence="10">NCTC13765</strain>
    </source>
</reference>
<keyword evidence="5 7" id="KW-0472">Membrane</keyword>
<organism evidence="10 11">
    <name type="scientific">Streptococcus massiliensis</name>
    <dbReference type="NCBI Taxonomy" id="313439"/>
    <lineage>
        <taxon>Bacteria</taxon>
        <taxon>Bacillati</taxon>
        <taxon>Bacillota</taxon>
        <taxon>Bacilli</taxon>
        <taxon>Lactobacillales</taxon>
        <taxon>Streptococcaceae</taxon>
        <taxon>Streptococcus</taxon>
    </lineage>
</organism>
<sequence length="422" mass="45128">MENIKFALSSIWGHKMRSLLTMLGIIIGVASVVIITALGEGMKDGQAKSLSKSQQNSQIFFSPRRSNYLQEFGSARNSDDSEESEEDLASITQPVIQESWIKEVAKINGIDGYYVTNNAVATFSSQNKEAKNISITGVNSTFFKVKKYNILAGRSLTSNDYRGFSRVVMLDDVLAQRLYGSEKESLNKLVSIDGNSYRVIGVYTDPDAQASLTVVKNGGGEAVMANTQVAAEFGTDEISQVVVHIPDPSRIREVGVAAAKELTKISGVTRGEFQVLNADSLLKEINQLLSVMTAVIGTIAGIALLVGGIGVMNIMLVSVTERTREIGLRKALGATRGNILLQFLVESMILTVIGGLIGLGLAYGVTTLIGMFASDFFGGAPIISLGAVVISVLFSAAIGIIFGLLPANKASKLDPIEALRYE</sequence>
<keyword evidence="2" id="KW-1003">Cell membrane</keyword>
<gene>
    <name evidence="10" type="primary">macB_1</name>
    <name evidence="10" type="ORF">NCTC13765_00664</name>
</gene>
<keyword evidence="10" id="KW-0067">ATP-binding</keyword>
<keyword evidence="10" id="KW-0547">Nucleotide-binding</keyword>
<evidence type="ECO:0000313" key="11">
    <source>
        <dbReference type="Proteomes" id="UP000254634"/>
    </source>
</evidence>
<dbReference type="EMBL" id="UHFR01000005">
    <property type="protein sequence ID" value="SUN76200.1"/>
    <property type="molecule type" value="Genomic_DNA"/>
</dbReference>
<dbReference type="GO" id="GO:0016787">
    <property type="term" value="F:hydrolase activity"/>
    <property type="evidence" value="ECO:0007669"/>
    <property type="project" value="UniProtKB-KW"/>
</dbReference>
<dbReference type="AlphaFoldDB" id="A0A380L0C9"/>
<dbReference type="OrthoDB" id="9770036at2"/>
<dbReference type="GO" id="GO:0005524">
    <property type="term" value="F:ATP binding"/>
    <property type="evidence" value="ECO:0007669"/>
    <property type="project" value="UniProtKB-KW"/>
</dbReference>
<evidence type="ECO:0000256" key="2">
    <source>
        <dbReference type="ARBA" id="ARBA00022475"/>
    </source>
</evidence>
<evidence type="ECO:0000259" key="9">
    <source>
        <dbReference type="Pfam" id="PF12704"/>
    </source>
</evidence>
<feature type="transmembrane region" description="Helical" evidence="7">
    <location>
        <begin position="288"/>
        <end position="318"/>
    </location>
</feature>
<comment type="similarity">
    <text evidence="6">Belongs to the ABC-4 integral membrane protein family.</text>
</comment>
<dbReference type="InterPro" id="IPR003838">
    <property type="entry name" value="ABC3_permease_C"/>
</dbReference>
<dbReference type="PANTHER" id="PTHR30572:SF4">
    <property type="entry name" value="ABC TRANSPORTER PERMEASE YTRF"/>
    <property type="match status" value="1"/>
</dbReference>
<evidence type="ECO:0000259" key="8">
    <source>
        <dbReference type="Pfam" id="PF02687"/>
    </source>
</evidence>
<evidence type="ECO:0000256" key="4">
    <source>
        <dbReference type="ARBA" id="ARBA00022989"/>
    </source>
</evidence>
<dbReference type="GO" id="GO:0005886">
    <property type="term" value="C:plasma membrane"/>
    <property type="evidence" value="ECO:0007669"/>
    <property type="project" value="UniProtKB-SubCell"/>
</dbReference>
<keyword evidence="11" id="KW-1185">Reference proteome</keyword>
<dbReference type="STRING" id="1123307.GCA_000380065_01547"/>
<dbReference type="GO" id="GO:0022857">
    <property type="term" value="F:transmembrane transporter activity"/>
    <property type="evidence" value="ECO:0007669"/>
    <property type="project" value="TreeGrafter"/>
</dbReference>
<dbReference type="PANTHER" id="PTHR30572">
    <property type="entry name" value="MEMBRANE COMPONENT OF TRANSPORTER-RELATED"/>
    <property type="match status" value="1"/>
</dbReference>
<keyword evidence="3 7" id="KW-0812">Transmembrane</keyword>
<evidence type="ECO:0000256" key="5">
    <source>
        <dbReference type="ARBA" id="ARBA00023136"/>
    </source>
</evidence>
<dbReference type="EC" id="3.6.3.-" evidence="10"/>
<name>A0A380L0C9_9STRE</name>
<dbReference type="InterPro" id="IPR025857">
    <property type="entry name" value="MacB_PCD"/>
</dbReference>
<evidence type="ECO:0000256" key="7">
    <source>
        <dbReference type="SAM" id="Phobius"/>
    </source>
</evidence>
<evidence type="ECO:0000256" key="3">
    <source>
        <dbReference type="ARBA" id="ARBA00022692"/>
    </source>
</evidence>